<evidence type="ECO:0000313" key="3">
    <source>
        <dbReference type="Proteomes" id="UP000265520"/>
    </source>
</evidence>
<dbReference type="AlphaFoldDB" id="A0A392V6V8"/>
<feature type="region of interest" description="Disordered" evidence="1">
    <location>
        <begin position="1"/>
        <end position="31"/>
    </location>
</feature>
<name>A0A392V6V8_9FABA</name>
<organism evidence="2 3">
    <name type="scientific">Trifolium medium</name>
    <dbReference type="NCBI Taxonomy" id="97028"/>
    <lineage>
        <taxon>Eukaryota</taxon>
        <taxon>Viridiplantae</taxon>
        <taxon>Streptophyta</taxon>
        <taxon>Embryophyta</taxon>
        <taxon>Tracheophyta</taxon>
        <taxon>Spermatophyta</taxon>
        <taxon>Magnoliopsida</taxon>
        <taxon>eudicotyledons</taxon>
        <taxon>Gunneridae</taxon>
        <taxon>Pentapetalae</taxon>
        <taxon>rosids</taxon>
        <taxon>fabids</taxon>
        <taxon>Fabales</taxon>
        <taxon>Fabaceae</taxon>
        <taxon>Papilionoideae</taxon>
        <taxon>50 kb inversion clade</taxon>
        <taxon>NPAAA clade</taxon>
        <taxon>Hologalegina</taxon>
        <taxon>IRL clade</taxon>
        <taxon>Trifolieae</taxon>
        <taxon>Trifolium</taxon>
    </lineage>
</organism>
<dbReference type="Proteomes" id="UP000265520">
    <property type="component" value="Unassembled WGS sequence"/>
</dbReference>
<feature type="non-terminal residue" evidence="2">
    <location>
        <position position="1"/>
    </location>
</feature>
<feature type="compositionally biased region" description="Low complexity" evidence="1">
    <location>
        <begin position="19"/>
        <end position="31"/>
    </location>
</feature>
<reference evidence="2 3" key="1">
    <citation type="journal article" date="2018" name="Front. Plant Sci.">
        <title>Red Clover (Trifolium pratense) and Zigzag Clover (T. medium) - A Picture of Genomic Similarities and Differences.</title>
        <authorList>
            <person name="Dluhosova J."/>
            <person name="Istvanek J."/>
            <person name="Nedelnik J."/>
            <person name="Repkova J."/>
        </authorList>
    </citation>
    <scope>NUCLEOTIDE SEQUENCE [LARGE SCALE GENOMIC DNA]</scope>
    <source>
        <strain evidence="3">cv. 10/8</strain>
        <tissue evidence="2">Leaf</tissue>
    </source>
</reference>
<evidence type="ECO:0000313" key="2">
    <source>
        <dbReference type="EMBL" id="MCI83937.1"/>
    </source>
</evidence>
<comment type="caution">
    <text evidence="2">The sequence shown here is derived from an EMBL/GenBank/DDBJ whole genome shotgun (WGS) entry which is preliminary data.</text>
</comment>
<sequence length="31" mass="3338">FDEEDGTTAEEPKKRVLQPSPGVGPKSKPGR</sequence>
<keyword evidence="3" id="KW-1185">Reference proteome</keyword>
<proteinExistence type="predicted"/>
<accession>A0A392V6V8</accession>
<protein>
    <submittedName>
        <fullName evidence="2">Uncharacterized protein</fullName>
    </submittedName>
</protein>
<evidence type="ECO:0000256" key="1">
    <source>
        <dbReference type="SAM" id="MobiDB-lite"/>
    </source>
</evidence>
<dbReference type="EMBL" id="LXQA011078935">
    <property type="protein sequence ID" value="MCI83937.1"/>
    <property type="molecule type" value="Genomic_DNA"/>
</dbReference>